<reference evidence="13" key="1">
    <citation type="submission" date="2016-11" db="EMBL/GenBank/DDBJ databases">
        <authorList>
            <person name="Varghese N."/>
            <person name="Submissions S."/>
        </authorList>
    </citation>
    <scope>NUCLEOTIDE SEQUENCE [LARGE SCALE GENOMIC DNA]</scope>
    <source>
        <strain evidence="13">DSM 17456</strain>
    </source>
</reference>
<feature type="domain" description="Glycosyl transferase family 3 N-terminal" evidence="11">
    <location>
        <begin position="12"/>
        <end position="73"/>
    </location>
</feature>
<feature type="binding site" evidence="9">
    <location>
        <position position="88"/>
    </location>
    <ligand>
        <name>5-phospho-alpha-D-ribose 1-diphosphate</name>
        <dbReference type="ChEBI" id="CHEBI:58017"/>
    </ligand>
</feature>
<dbReference type="InterPro" id="IPR000312">
    <property type="entry name" value="Glycosyl_Trfase_fam3"/>
</dbReference>
<dbReference type="PANTHER" id="PTHR43285:SF2">
    <property type="entry name" value="ANTHRANILATE PHOSPHORIBOSYLTRANSFERASE"/>
    <property type="match status" value="1"/>
</dbReference>
<dbReference type="GO" id="GO:0000162">
    <property type="term" value="P:L-tryptophan biosynthetic process"/>
    <property type="evidence" value="ECO:0007669"/>
    <property type="project" value="UniProtKB-UniRule"/>
</dbReference>
<protein>
    <recommendedName>
        <fullName evidence="9">Anthranilate phosphoribosyltransferase</fullName>
        <ecNumber evidence="9">2.4.2.18</ecNumber>
    </recommendedName>
</protein>
<comment type="pathway">
    <text evidence="1 9">Amino-acid biosynthesis; L-tryptophan biosynthesis; L-tryptophan from chorismate: step 2/5.</text>
</comment>
<dbReference type="Pfam" id="PF02885">
    <property type="entry name" value="Glycos_trans_3N"/>
    <property type="match status" value="1"/>
</dbReference>
<comment type="catalytic activity">
    <reaction evidence="7 9">
        <text>N-(5-phospho-beta-D-ribosyl)anthranilate + diphosphate = 5-phospho-alpha-D-ribose 1-diphosphate + anthranilate</text>
        <dbReference type="Rhea" id="RHEA:11768"/>
        <dbReference type="ChEBI" id="CHEBI:16567"/>
        <dbReference type="ChEBI" id="CHEBI:18277"/>
        <dbReference type="ChEBI" id="CHEBI:33019"/>
        <dbReference type="ChEBI" id="CHEBI:58017"/>
        <dbReference type="EC" id="2.4.2.18"/>
    </reaction>
</comment>
<keyword evidence="13" id="KW-1185">Reference proteome</keyword>
<evidence type="ECO:0000313" key="13">
    <source>
        <dbReference type="Proteomes" id="UP000184694"/>
    </source>
</evidence>
<dbReference type="InterPro" id="IPR035902">
    <property type="entry name" value="Nuc_phospho_transferase"/>
</dbReference>
<dbReference type="UniPathway" id="UPA00035">
    <property type="reaction ID" value="UER00041"/>
</dbReference>
<feature type="binding site" evidence="9">
    <location>
        <position position="234"/>
    </location>
    <ligand>
        <name>Mg(2+)</name>
        <dbReference type="ChEBI" id="CHEBI:18420"/>
        <label>1</label>
    </ligand>
</feature>
<feature type="binding site" evidence="9">
    <location>
        <position position="233"/>
    </location>
    <ligand>
        <name>Mg(2+)</name>
        <dbReference type="ChEBI" id="CHEBI:18420"/>
        <label>2</label>
    </ligand>
</feature>
<dbReference type="EMBL" id="FSRG01000005">
    <property type="protein sequence ID" value="SIO08066.1"/>
    <property type="molecule type" value="Genomic_DNA"/>
</dbReference>
<evidence type="ECO:0000256" key="1">
    <source>
        <dbReference type="ARBA" id="ARBA00004907"/>
    </source>
</evidence>
<accession>A0A1N6GKN0</accession>
<evidence type="ECO:0000259" key="11">
    <source>
        <dbReference type="Pfam" id="PF02885"/>
    </source>
</evidence>
<evidence type="ECO:0000256" key="4">
    <source>
        <dbReference type="ARBA" id="ARBA00022679"/>
    </source>
</evidence>
<evidence type="ECO:0000256" key="3">
    <source>
        <dbReference type="ARBA" id="ARBA00022676"/>
    </source>
</evidence>
<dbReference type="NCBIfam" id="TIGR01245">
    <property type="entry name" value="trpD"/>
    <property type="match status" value="1"/>
</dbReference>
<dbReference type="STRING" id="1121457.SAMN02745161_1658"/>
<keyword evidence="4 9" id="KW-0808">Transferase</keyword>
<dbReference type="InterPro" id="IPR017459">
    <property type="entry name" value="Glycosyl_Trfase_fam3_N_dom"/>
</dbReference>
<feature type="domain" description="Glycosyl transferase family 3" evidence="10">
    <location>
        <begin position="82"/>
        <end position="329"/>
    </location>
</feature>
<evidence type="ECO:0000256" key="9">
    <source>
        <dbReference type="HAMAP-Rule" id="MF_00211"/>
    </source>
</evidence>
<feature type="binding site" evidence="9">
    <location>
        <position position="88"/>
    </location>
    <ligand>
        <name>anthranilate</name>
        <dbReference type="ChEBI" id="CHEBI:16567"/>
        <label>1</label>
    </ligand>
</feature>
<evidence type="ECO:0000256" key="8">
    <source>
        <dbReference type="ARBA" id="ARBA00061188"/>
    </source>
</evidence>
<feature type="binding site" evidence="9">
    <location>
        <position position="128"/>
    </location>
    <ligand>
        <name>5-phospho-alpha-D-ribose 1-diphosphate</name>
        <dbReference type="ChEBI" id="CHEBI:58017"/>
    </ligand>
</feature>
<feature type="binding site" evidence="9">
    <location>
        <position position="234"/>
    </location>
    <ligand>
        <name>Mg(2+)</name>
        <dbReference type="ChEBI" id="CHEBI:18420"/>
        <label>2</label>
    </ligand>
</feature>
<feature type="binding site" evidence="9">
    <location>
        <begin position="91"/>
        <end position="92"/>
    </location>
    <ligand>
        <name>5-phospho-alpha-D-ribose 1-diphosphate</name>
        <dbReference type="ChEBI" id="CHEBI:58017"/>
    </ligand>
</feature>
<dbReference type="GO" id="GO:0000287">
    <property type="term" value="F:magnesium ion binding"/>
    <property type="evidence" value="ECO:0007669"/>
    <property type="project" value="UniProtKB-UniRule"/>
</dbReference>
<keyword evidence="5 9" id="KW-0822">Tryptophan biosynthesis</keyword>
<keyword evidence="9" id="KW-0460">Magnesium</keyword>
<comment type="similarity">
    <text evidence="9">Belongs to the anthranilate phosphoribosyltransferase family.</text>
</comment>
<evidence type="ECO:0000259" key="10">
    <source>
        <dbReference type="Pfam" id="PF00591"/>
    </source>
</evidence>
<dbReference type="PANTHER" id="PTHR43285">
    <property type="entry name" value="ANTHRANILATE PHOSPHORIBOSYLTRANSFERASE"/>
    <property type="match status" value="1"/>
</dbReference>
<dbReference type="InterPro" id="IPR036320">
    <property type="entry name" value="Glycosyl_Trfase_fam3_N_dom_sf"/>
</dbReference>
<dbReference type="HAMAP" id="MF_00211">
    <property type="entry name" value="TrpD"/>
    <property type="match status" value="1"/>
</dbReference>
<keyword evidence="2 9" id="KW-0028">Amino-acid biosynthesis</keyword>
<dbReference type="Pfam" id="PF00591">
    <property type="entry name" value="Glycos_transf_3"/>
    <property type="match status" value="1"/>
</dbReference>
<sequence length="337" mass="36274">MTKRNNEMNTAQILEQLADGRHLTAEVAHCVFTKLMDGQMTSGQAGSLLMGLRQKGETAEEIHAAVRVCLERAKPVNAIEGATIDLVGTGGDGKNSFNCSTATALTLAGMGYTVTKHGNRAVSSSCGSADAVEGLGLPLRLLPEEVPAELAKRNFAFLFAPDYHPAFKYVMPVRKELGYRTLFNLLGPLLNPARPTHMLLGVAKPEFMEIMAEVLAQSGIERAAVVHGAGGYDELTTNGIAKVIYVENETIRHAELNPAEFGFKPCAEEDLTVHGKEEGLRVLRELLEGKGSKAMQDMLALNTGMALHLITNEPLKTCMERAREAVAAGIGRKVLHA</sequence>
<dbReference type="SUPFAM" id="SSF52418">
    <property type="entry name" value="Nucleoside phosphorylase/phosphoribosyltransferase catalytic domain"/>
    <property type="match status" value="1"/>
</dbReference>
<dbReference type="FunFam" id="3.40.1030.10:FF:000002">
    <property type="entry name" value="Anthranilate phosphoribosyltransferase"/>
    <property type="match status" value="1"/>
</dbReference>
<evidence type="ECO:0000256" key="7">
    <source>
        <dbReference type="ARBA" id="ARBA00052328"/>
    </source>
</evidence>
<dbReference type="Gene3D" id="3.40.1030.10">
    <property type="entry name" value="Nucleoside phosphorylase/phosphoribosyltransferase catalytic domain"/>
    <property type="match status" value="1"/>
</dbReference>
<evidence type="ECO:0000256" key="2">
    <source>
        <dbReference type="ARBA" id="ARBA00022605"/>
    </source>
</evidence>
<organism evidence="12 13">
    <name type="scientific">Halodesulfovibrio marinisediminis DSM 17456</name>
    <dbReference type="NCBI Taxonomy" id="1121457"/>
    <lineage>
        <taxon>Bacteria</taxon>
        <taxon>Pseudomonadati</taxon>
        <taxon>Thermodesulfobacteriota</taxon>
        <taxon>Desulfovibrionia</taxon>
        <taxon>Desulfovibrionales</taxon>
        <taxon>Desulfovibrionaceae</taxon>
        <taxon>Halodesulfovibrio</taxon>
    </lineage>
</organism>
<evidence type="ECO:0000313" key="12">
    <source>
        <dbReference type="EMBL" id="SIO08066.1"/>
    </source>
</evidence>
<name>A0A1N6GKN0_9BACT</name>
<comment type="subunit">
    <text evidence="9">Homodimer.</text>
</comment>
<keyword evidence="3 9" id="KW-0328">Glycosyltransferase</keyword>
<dbReference type="InterPro" id="IPR005940">
    <property type="entry name" value="Anthranilate_Pribosyl_Tfrase"/>
</dbReference>
<feature type="binding site" evidence="9">
    <location>
        <begin position="116"/>
        <end position="124"/>
    </location>
    <ligand>
        <name>5-phospho-alpha-D-ribose 1-diphosphate</name>
        <dbReference type="ChEBI" id="CHEBI:58017"/>
    </ligand>
</feature>
<gene>
    <name evidence="9" type="primary">trpD</name>
    <name evidence="12" type="ORF">SAMN02745161_1658</name>
</gene>
<dbReference type="GO" id="GO:0004048">
    <property type="term" value="F:anthranilate phosphoribosyltransferase activity"/>
    <property type="evidence" value="ECO:0007669"/>
    <property type="project" value="UniProtKB-UniRule"/>
</dbReference>
<proteinExistence type="inferred from homology"/>
<comment type="function">
    <text evidence="9">Catalyzes the transfer of the phosphoribosyl group of 5-phosphorylribose-1-pyrophosphate (PRPP) to anthranilate to yield N-(5'-phosphoribosyl)-anthranilate (PRA).</text>
</comment>
<dbReference type="RefSeq" id="WP_245796719.1">
    <property type="nucleotide sequence ID" value="NZ_FSRG01000005.1"/>
</dbReference>
<dbReference type="Gene3D" id="1.20.970.10">
    <property type="entry name" value="Transferase, Pyrimidine Nucleoside Phosphorylase, Chain C"/>
    <property type="match status" value="1"/>
</dbReference>
<feature type="binding site" evidence="9">
    <location>
        <position position="119"/>
    </location>
    <ligand>
        <name>anthranilate</name>
        <dbReference type="ChEBI" id="CHEBI:16567"/>
        <label>1</label>
    </ligand>
</feature>
<comment type="caution">
    <text evidence="9">Lacks conserved residue(s) required for the propagation of feature annotation.</text>
</comment>
<feature type="binding site" evidence="9">
    <location>
        <position position="100"/>
    </location>
    <ligand>
        <name>Mg(2+)</name>
        <dbReference type="ChEBI" id="CHEBI:18420"/>
        <label>1</label>
    </ligand>
</feature>
<feature type="binding site" evidence="9">
    <location>
        <position position="96"/>
    </location>
    <ligand>
        <name>5-phospho-alpha-D-ribose 1-diphosphate</name>
        <dbReference type="ChEBI" id="CHEBI:58017"/>
    </ligand>
</feature>
<comment type="cofactor">
    <cofactor evidence="9">
        <name>Mg(2+)</name>
        <dbReference type="ChEBI" id="CHEBI:18420"/>
    </cofactor>
    <text evidence="9">Binds 2 magnesium ions per monomer.</text>
</comment>
<dbReference type="SUPFAM" id="SSF47648">
    <property type="entry name" value="Nucleoside phosphorylase/phosphoribosyltransferase N-terminal domain"/>
    <property type="match status" value="1"/>
</dbReference>
<evidence type="ECO:0000256" key="5">
    <source>
        <dbReference type="ARBA" id="ARBA00022822"/>
    </source>
</evidence>
<feature type="binding site" evidence="9">
    <location>
        <begin position="98"/>
        <end position="101"/>
    </location>
    <ligand>
        <name>5-phospho-alpha-D-ribose 1-diphosphate</name>
        <dbReference type="ChEBI" id="CHEBI:58017"/>
    </ligand>
</feature>
<feature type="binding site" evidence="9">
    <location>
        <position position="174"/>
    </location>
    <ligand>
        <name>anthranilate</name>
        <dbReference type="ChEBI" id="CHEBI:16567"/>
        <label>2</label>
    </ligand>
</feature>
<dbReference type="EC" id="2.4.2.18" evidence="9"/>
<dbReference type="AlphaFoldDB" id="A0A1N6GKN0"/>
<comment type="similarity">
    <text evidence="8">In the C-terminal section; belongs to the anthranilate phosphoribosyltransferase family.</text>
</comment>
<evidence type="ECO:0000256" key="6">
    <source>
        <dbReference type="ARBA" id="ARBA00023141"/>
    </source>
</evidence>
<keyword evidence="9" id="KW-0479">Metal-binding</keyword>
<dbReference type="GO" id="GO:0005829">
    <property type="term" value="C:cytosol"/>
    <property type="evidence" value="ECO:0007669"/>
    <property type="project" value="TreeGrafter"/>
</dbReference>
<keyword evidence="6 9" id="KW-0057">Aromatic amino acid biosynthesis</keyword>
<dbReference type="Proteomes" id="UP000184694">
    <property type="component" value="Unassembled WGS sequence"/>
</dbReference>